<dbReference type="GO" id="GO:0003677">
    <property type="term" value="F:DNA binding"/>
    <property type="evidence" value="ECO:0007669"/>
    <property type="project" value="InterPro"/>
</dbReference>
<sequence length="119" mass="12753">MTTKSSVNHTRWKAARERKTAEGYTEPAEVTARRAEISLAIDLGQLVYDRRTALGLSQADLAERAAMSQRQISKVEGGGTVPTLPLLARLAEALDASWNIAIDSGEATVTLTPHTHAAA</sequence>
<evidence type="ECO:0000313" key="3">
    <source>
        <dbReference type="EMBL" id="MQY14625.1"/>
    </source>
</evidence>
<dbReference type="Pfam" id="PF13560">
    <property type="entry name" value="HTH_31"/>
    <property type="match status" value="1"/>
</dbReference>
<dbReference type="AlphaFoldDB" id="A0A7K0CMC0"/>
<organism evidence="3 4">
    <name type="scientific">Streptomyces smaragdinus</name>
    <dbReference type="NCBI Taxonomy" id="2585196"/>
    <lineage>
        <taxon>Bacteria</taxon>
        <taxon>Bacillati</taxon>
        <taxon>Actinomycetota</taxon>
        <taxon>Actinomycetes</taxon>
        <taxon>Kitasatosporales</taxon>
        <taxon>Streptomycetaceae</taxon>
        <taxon>Streptomyces</taxon>
    </lineage>
</organism>
<name>A0A7K0CMC0_9ACTN</name>
<dbReference type="Gene3D" id="1.10.260.40">
    <property type="entry name" value="lambda repressor-like DNA-binding domains"/>
    <property type="match status" value="1"/>
</dbReference>
<dbReference type="EMBL" id="WEGJ01000023">
    <property type="protein sequence ID" value="MQY14625.1"/>
    <property type="molecule type" value="Genomic_DNA"/>
</dbReference>
<reference evidence="3 4" key="1">
    <citation type="submission" date="2019-10" db="EMBL/GenBank/DDBJ databases">
        <title>Streptomyces smaragdinus sp. nov. and Streptomyces fabii sp. nov., isolated from the gut of fungus growing-termite Macrotermes natalensis.</title>
        <authorList>
            <person name="Schwitalla J."/>
            <person name="Benndorf R."/>
            <person name="Martin K."/>
            <person name="De Beer W."/>
            <person name="Kaster A.-K."/>
            <person name="Vollmers J."/>
            <person name="Poulsen M."/>
            <person name="Beemelmanns C."/>
        </authorList>
    </citation>
    <scope>NUCLEOTIDE SEQUENCE [LARGE SCALE GENOMIC DNA]</scope>
    <source>
        <strain evidence="3 4">RB5</strain>
    </source>
</reference>
<dbReference type="InterPro" id="IPR010982">
    <property type="entry name" value="Lambda_DNA-bd_dom_sf"/>
</dbReference>
<keyword evidence="4" id="KW-1185">Reference proteome</keyword>
<evidence type="ECO:0000256" key="1">
    <source>
        <dbReference type="SAM" id="MobiDB-lite"/>
    </source>
</evidence>
<dbReference type="InterPro" id="IPR001387">
    <property type="entry name" value="Cro/C1-type_HTH"/>
</dbReference>
<dbReference type="SMART" id="SM00530">
    <property type="entry name" value="HTH_XRE"/>
    <property type="match status" value="1"/>
</dbReference>
<gene>
    <name evidence="3" type="ORF">SRB5_47930</name>
</gene>
<dbReference type="SUPFAM" id="SSF47413">
    <property type="entry name" value="lambda repressor-like DNA-binding domains"/>
    <property type="match status" value="1"/>
</dbReference>
<proteinExistence type="predicted"/>
<feature type="region of interest" description="Disordered" evidence="1">
    <location>
        <begin position="1"/>
        <end position="27"/>
    </location>
</feature>
<dbReference type="PROSITE" id="PS50943">
    <property type="entry name" value="HTH_CROC1"/>
    <property type="match status" value="1"/>
</dbReference>
<dbReference type="OrthoDB" id="6401124at2"/>
<evidence type="ECO:0000313" key="4">
    <source>
        <dbReference type="Proteomes" id="UP000466345"/>
    </source>
</evidence>
<feature type="domain" description="HTH cro/C1-type" evidence="2">
    <location>
        <begin position="47"/>
        <end position="101"/>
    </location>
</feature>
<dbReference type="Proteomes" id="UP000466345">
    <property type="component" value="Unassembled WGS sequence"/>
</dbReference>
<accession>A0A7K0CMC0</accession>
<dbReference type="CDD" id="cd00093">
    <property type="entry name" value="HTH_XRE"/>
    <property type="match status" value="1"/>
</dbReference>
<evidence type="ECO:0000259" key="2">
    <source>
        <dbReference type="PROSITE" id="PS50943"/>
    </source>
</evidence>
<dbReference type="RefSeq" id="WP_153455487.1">
    <property type="nucleotide sequence ID" value="NZ_WEGJ01000023.1"/>
</dbReference>
<protein>
    <recommendedName>
        <fullName evidence="2">HTH cro/C1-type domain-containing protein</fullName>
    </recommendedName>
</protein>
<comment type="caution">
    <text evidence="3">The sequence shown here is derived from an EMBL/GenBank/DDBJ whole genome shotgun (WGS) entry which is preliminary data.</text>
</comment>